<evidence type="ECO:0000256" key="5">
    <source>
        <dbReference type="ARBA" id="ARBA00022597"/>
    </source>
</evidence>
<dbReference type="NCBIfam" id="TIGR00829">
    <property type="entry name" value="FRU"/>
    <property type="match status" value="1"/>
</dbReference>
<dbReference type="SUPFAM" id="SSF52794">
    <property type="entry name" value="PTS system IIB component-like"/>
    <property type="match status" value="1"/>
</dbReference>
<dbReference type="AlphaFoldDB" id="A0A2U3B788"/>
<dbReference type="GO" id="GO:0090563">
    <property type="term" value="F:protein-phosphocysteine-sugar phosphotransferase activity"/>
    <property type="evidence" value="ECO:0007669"/>
    <property type="project" value="TreeGrafter"/>
</dbReference>
<dbReference type="GO" id="GO:0016301">
    <property type="term" value="F:kinase activity"/>
    <property type="evidence" value="ECO:0007669"/>
    <property type="project" value="UniProtKB-KW"/>
</dbReference>
<dbReference type="InterPro" id="IPR050864">
    <property type="entry name" value="Bacterial_PTS_Sugar_Transport"/>
</dbReference>
<sequence>MNIVAVTSCISGVAYTYMAAELLEQQCQQKGMNISIETQGAFSSGVSLTDEEIHNADVVVIITDTEIKGMQRFADCRQIKTDITGFLRNQIPVLQAIEKILETPPNTVKTV</sequence>
<gene>
    <name evidence="10" type="ORF">DI392_14655</name>
</gene>
<dbReference type="InterPro" id="IPR036095">
    <property type="entry name" value="PTS_EIIB-like_sf"/>
</dbReference>
<dbReference type="OrthoDB" id="9782569at2"/>
<evidence type="ECO:0000313" key="10">
    <source>
        <dbReference type="EMBL" id="PWI32651.1"/>
    </source>
</evidence>
<evidence type="ECO:0000256" key="4">
    <source>
        <dbReference type="ARBA" id="ARBA00022553"/>
    </source>
</evidence>
<dbReference type="PANTHER" id="PTHR30505">
    <property type="entry name" value="FRUCTOSE-LIKE PERMEASE"/>
    <property type="match status" value="1"/>
</dbReference>
<evidence type="ECO:0000313" key="11">
    <source>
        <dbReference type="Proteomes" id="UP000245362"/>
    </source>
</evidence>
<keyword evidence="11" id="KW-1185">Reference proteome</keyword>
<evidence type="ECO:0000259" key="9">
    <source>
        <dbReference type="PROSITE" id="PS51099"/>
    </source>
</evidence>
<dbReference type="GO" id="GO:0009401">
    <property type="term" value="P:phosphoenolpyruvate-dependent sugar phosphotransferase system"/>
    <property type="evidence" value="ECO:0007669"/>
    <property type="project" value="UniProtKB-KW"/>
</dbReference>
<dbReference type="CDD" id="cd05569">
    <property type="entry name" value="PTS_IIB_fructose"/>
    <property type="match status" value="1"/>
</dbReference>
<evidence type="ECO:0000256" key="8">
    <source>
        <dbReference type="ARBA" id="ARBA00022777"/>
    </source>
</evidence>
<dbReference type="EMBL" id="QFWT01000008">
    <property type="protein sequence ID" value="PWI32651.1"/>
    <property type="molecule type" value="Genomic_DNA"/>
</dbReference>
<evidence type="ECO:0000256" key="2">
    <source>
        <dbReference type="ARBA" id="ARBA00012799"/>
    </source>
</evidence>
<organism evidence="10 11">
    <name type="scientific">Vibrio albus</name>
    <dbReference type="NCBI Taxonomy" id="2200953"/>
    <lineage>
        <taxon>Bacteria</taxon>
        <taxon>Pseudomonadati</taxon>
        <taxon>Pseudomonadota</taxon>
        <taxon>Gammaproteobacteria</taxon>
        <taxon>Vibrionales</taxon>
        <taxon>Vibrionaceae</taxon>
        <taxon>Vibrio</taxon>
    </lineage>
</organism>
<dbReference type="EC" id="2.7.1.202" evidence="2"/>
<dbReference type="PANTHER" id="PTHR30505:SF0">
    <property type="entry name" value="FRUCTOSE-LIKE PTS SYSTEM EIIBC COMPONENT-RELATED"/>
    <property type="match status" value="1"/>
</dbReference>
<evidence type="ECO:0000256" key="7">
    <source>
        <dbReference type="ARBA" id="ARBA00022683"/>
    </source>
</evidence>
<feature type="domain" description="PTS EIIB type-2" evidence="9">
    <location>
        <begin position="1"/>
        <end position="99"/>
    </location>
</feature>
<accession>A0A2U3B788</accession>
<comment type="catalytic activity">
    <reaction evidence="1">
        <text>D-fructose(out) + N(pros)-phospho-L-histidyl-[protein] = D-fructose 1-phosphate(in) + L-histidyl-[protein]</text>
        <dbReference type="Rhea" id="RHEA:49252"/>
        <dbReference type="Rhea" id="RHEA-COMP:9745"/>
        <dbReference type="Rhea" id="RHEA-COMP:9746"/>
        <dbReference type="ChEBI" id="CHEBI:29979"/>
        <dbReference type="ChEBI" id="CHEBI:37721"/>
        <dbReference type="ChEBI" id="CHEBI:58674"/>
        <dbReference type="ChEBI" id="CHEBI:64837"/>
        <dbReference type="EC" id="2.7.1.202"/>
    </reaction>
</comment>
<dbReference type="GO" id="GO:0005886">
    <property type="term" value="C:plasma membrane"/>
    <property type="evidence" value="ECO:0007669"/>
    <property type="project" value="TreeGrafter"/>
</dbReference>
<keyword evidence="7" id="KW-0598">Phosphotransferase system</keyword>
<keyword evidence="8" id="KW-0418">Kinase</keyword>
<dbReference type="PROSITE" id="PS51099">
    <property type="entry name" value="PTS_EIIB_TYPE_2"/>
    <property type="match status" value="1"/>
</dbReference>
<dbReference type="InterPro" id="IPR013011">
    <property type="entry name" value="PTS_EIIB_2"/>
</dbReference>
<comment type="caution">
    <text evidence="10">The sequence shown here is derived from an EMBL/GenBank/DDBJ whole genome shotgun (WGS) entry which is preliminary data.</text>
</comment>
<protein>
    <recommendedName>
        <fullName evidence="2">protein-N(pi)-phosphohistidine--D-fructose phosphotransferase</fullName>
        <ecNumber evidence="2">2.7.1.202</ecNumber>
    </recommendedName>
</protein>
<proteinExistence type="predicted"/>
<evidence type="ECO:0000256" key="3">
    <source>
        <dbReference type="ARBA" id="ARBA00022448"/>
    </source>
</evidence>
<evidence type="ECO:0000256" key="1">
    <source>
        <dbReference type="ARBA" id="ARBA00001401"/>
    </source>
</evidence>
<dbReference type="InterPro" id="IPR003353">
    <property type="entry name" value="PTS_IIB_fruc"/>
</dbReference>
<name>A0A2U3B788_9VIBR</name>
<dbReference type="Gene3D" id="3.40.50.2300">
    <property type="match status" value="1"/>
</dbReference>
<keyword evidence="3" id="KW-0813">Transport</keyword>
<dbReference type="InterPro" id="IPR003501">
    <property type="entry name" value="PTS_EIIB_2/3"/>
</dbReference>
<keyword evidence="5" id="KW-0762">Sugar transport</keyword>
<reference evidence="10 11" key="1">
    <citation type="submission" date="2018-05" db="EMBL/GenBank/DDBJ databases">
        <title>Vibrio limimaris sp. nov., isolated from marine sediment.</title>
        <authorList>
            <person name="Li C.-M."/>
        </authorList>
    </citation>
    <scope>NUCLEOTIDE SEQUENCE [LARGE SCALE GENOMIC DNA]</scope>
    <source>
        <strain evidence="10 11">E4404</strain>
    </source>
</reference>
<dbReference type="GO" id="GO:0022877">
    <property type="term" value="F:protein-N(PI)-phosphohistidine-fructose phosphotransferase system transporter activity"/>
    <property type="evidence" value="ECO:0007669"/>
    <property type="project" value="InterPro"/>
</dbReference>
<dbReference type="Proteomes" id="UP000245362">
    <property type="component" value="Unassembled WGS sequence"/>
</dbReference>
<keyword evidence="4" id="KW-0597">Phosphoprotein</keyword>
<dbReference type="RefSeq" id="WP_109320437.1">
    <property type="nucleotide sequence ID" value="NZ_QFWT01000008.1"/>
</dbReference>
<evidence type="ECO:0000256" key="6">
    <source>
        <dbReference type="ARBA" id="ARBA00022679"/>
    </source>
</evidence>
<dbReference type="Pfam" id="PF02302">
    <property type="entry name" value="PTS_IIB"/>
    <property type="match status" value="1"/>
</dbReference>
<keyword evidence="6" id="KW-0808">Transferase</keyword>